<feature type="transmembrane region" description="Helical" evidence="7">
    <location>
        <begin position="185"/>
        <end position="210"/>
    </location>
</feature>
<evidence type="ECO:0000313" key="9">
    <source>
        <dbReference type="WBParaSite" id="L893_g7784.t1"/>
    </source>
</evidence>
<feature type="transmembrane region" description="Helical" evidence="7">
    <location>
        <begin position="121"/>
        <end position="144"/>
    </location>
</feature>
<dbReference type="InterPro" id="IPR000109">
    <property type="entry name" value="POT_fam"/>
</dbReference>
<evidence type="ECO:0000256" key="2">
    <source>
        <dbReference type="ARBA" id="ARBA00005982"/>
    </source>
</evidence>
<comment type="subcellular location">
    <subcellularLocation>
        <location evidence="1">Membrane</location>
        <topology evidence="1">Multi-pass membrane protein</topology>
    </subcellularLocation>
</comment>
<feature type="transmembrane region" description="Helical" evidence="7">
    <location>
        <begin position="310"/>
        <end position="327"/>
    </location>
</feature>
<keyword evidence="5 7" id="KW-1133">Transmembrane helix</keyword>
<sequence length="817" mass="91005">MEYDRSREGDEFKAAFNGNETLTRFDNGACSRVGPENNDPEPKGFKQIFKKWPKATFCIIVNEFCERFSYYGMRAVLTLYLINILRFNNDNATVLYHAFTVVSYSSPLIGSVIADGYIGKFWTIFTVSLVYAAGNIVLAVASTFDKTSPLHPWMDLAGLFIIGLGTGGIKPCVSSFGADQFPAHYVTMISMFFSVFYFTINAGSTISMFITPEFRNAIIVVYLVIFMLGSFWYKKVPPKENIIARVFKAIFKAVYNRITQASIRRAHWMDHYLDGHRCATDPKCLALAVKGKRVGQQCAQQQFAEDCKSLVRVIVMMLPVPMFWALFDQQAIAMDGEIWSGFNLLPDQMGVLNAILILLFIPLFQAFIYPAFEKCGIRTTPLRRMIVGGLLAALSFTVCGLVQLRVNQTLADIPADNDAVVSVINVFGNCNVSVSANGVSKFIPANQSLVDDKVVNFHQLYHFNVETSKSVTFELTYSGNGCFGYDNSPLSFPLNISGGNTYYVATTPQGIFSGISSLDKPTEGEGESSVSLNFLLPCSSLPKNVTWDHGCTTTSSPQLVSYSSRIAACEFSDTPYCDPRNRKYYVWTGEKASHPSLFQRNGYVSTATSYDPEDIKPGLYQLFYVRYLRKEGDRTPSKDEIEVYHIEGVILNVPGQGGVYTLTISQNGTAESTSNVFNLHVVVPKNHVSILWQVPQYVIITAAEILFSITGLEFSYGQAAPSLKSVVSAFWLLTVAFGDLIIIIIDKAVRIEDLAIIMFVFAGAMVVVITVFIFMSIFYYDYVDYSTAKKDDDHNAYNGDMLTANHDDDNDSFAKPW</sequence>
<feature type="transmembrane region" description="Helical" evidence="7">
    <location>
        <begin position="94"/>
        <end position="114"/>
    </location>
</feature>
<evidence type="ECO:0000256" key="7">
    <source>
        <dbReference type="SAM" id="Phobius"/>
    </source>
</evidence>
<feature type="transmembrane region" description="Helical" evidence="7">
    <location>
        <begin position="351"/>
        <end position="372"/>
    </location>
</feature>
<feature type="transmembrane region" description="Helical" evidence="7">
    <location>
        <begin position="216"/>
        <end position="233"/>
    </location>
</feature>
<feature type="transmembrane region" description="Helical" evidence="7">
    <location>
        <begin position="384"/>
        <end position="404"/>
    </location>
</feature>
<reference evidence="9" key="1">
    <citation type="submission" date="2016-11" db="UniProtKB">
        <authorList>
            <consortium name="WormBaseParasite"/>
        </authorList>
    </citation>
    <scope>IDENTIFICATION</scope>
</reference>
<keyword evidence="6 7" id="KW-0472">Membrane</keyword>
<dbReference type="InterPro" id="IPR018456">
    <property type="entry name" value="PTR2_symporter_CS"/>
</dbReference>
<dbReference type="PANTHER" id="PTHR11654">
    <property type="entry name" value="OLIGOPEPTIDE TRANSPORTER-RELATED"/>
    <property type="match status" value="1"/>
</dbReference>
<dbReference type="InterPro" id="IPR036259">
    <property type="entry name" value="MFS_trans_sf"/>
</dbReference>
<dbReference type="Pfam" id="PF00854">
    <property type="entry name" value="PTR2"/>
    <property type="match status" value="2"/>
</dbReference>
<evidence type="ECO:0000256" key="6">
    <source>
        <dbReference type="ARBA" id="ARBA00023136"/>
    </source>
</evidence>
<evidence type="ECO:0000256" key="4">
    <source>
        <dbReference type="ARBA" id="ARBA00022856"/>
    </source>
</evidence>
<dbReference type="GO" id="GO:0006857">
    <property type="term" value="P:oligopeptide transport"/>
    <property type="evidence" value="ECO:0007669"/>
    <property type="project" value="InterPro"/>
</dbReference>
<keyword evidence="3 7" id="KW-0812">Transmembrane</keyword>
<feature type="transmembrane region" description="Helical" evidence="7">
    <location>
        <begin position="757"/>
        <end position="780"/>
    </location>
</feature>
<feature type="transmembrane region" description="Helical" evidence="7">
    <location>
        <begin position="71"/>
        <end position="88"/>
    </location>
</feature>
<keyword evidence="8" id="KW-1185">Reference proteome</keyword>
<evidence type="ECO:0000313" key="8">
    <source>
        <dbReference type="Proteomes" id="UP000095287"/>
    </source>
</evidence>
<accession>A0A1I8AQA8</accession>
<dbReference type="WBParaSite" id="L893_g7784.t1">
    <property type="protein sequence ID" value="L893_g7784.t1"/>
    <property type="gene ID" value="L893_g7784"/>
</dbReference>
<keyword evidence="4" id="KW-0653">Protein transport</keyword>
<dbReference type="SUPFAM" id="SSF103473">
    <property type="entry name" value="MFS general substrate transporter"/>
    <property type="match status" value="1"/>
</dbReference>
<dbReference type="GO" id="GO:0016020">
    <property type="term" value="C:membrane"/>
    <property type="evidence" value="ECO:0007669"/>
    <property type="project" value="UniProtKB-SubCell"/>
</dbReference>
<feature type="transmembrane region" description="Helical" evidence="7">
    <location>
        <begin position="156"/>
        <end position="173"/>
    </location>
</feature>
<dbReference type="GO" id="GO:0022857">
    <property type="term" value="F:transmembrane transporter activity"/>
    <property type="evidence" value="ECO:0007669"/>
    <property type="project" value="InterPro"/>
</dbReference>
<evidence type="ECO:0000256" key="5">
    <source>
        <dbReference type="ARBA" id="ARBA00022989"/>
    </source>
</evidence>
<dbReference type="AlphaFoldDB" id="A0A1I8AQA8"/>
<protein>
    <submittedName>
        <fullName evidence="9">Peptide transporter family 1</fullName>
    </submittedName>
</protein>
<dbReference type="PROSITE" id="PS01022">
    <property type="entry name" value="PTR2_1"/>
    <property type="match status" value="1"/>
</dbReference>
<dbReference type="Proteomes" id="UP000095287">
    <property type="component" value="Unplaced"/>
</dbReference>
<proteinExistence type="inferred from homology"/>
<dbReference type="Gene3D" id="1.20.1250.20">
    <property type="entry name" value="MFS general substrate transporter like domains"/>
    <property type="match status" value="2"/>
</dbReference>
<keyword evidence="4" id="KW-0571">Peptide transport</keyword>
<comment type="similarity">
    <text evidence="2">Belongs to the major facilitator superfamily. Proton-dependent oligopeptide transporter (POT/PTR) (TC 2.A.17) family.</text>
</comment>
<evidence type="ECO:0000256" key="3">
    <source>
        <dbReference type="ARBA" id="ARBA00022692"/>
    </source>
</evidence>
<evidence type="ECO:0000256" key="1">
    <source>
        <dbReference type="ARBA" id="ARBA00004141"/>
    </source>
</evidence>
<organism evidence="8 9">
    <name type="scientific">Steinernema glaseri</name>
    <dbReference type="NCBI Taxonomy" id="37863"/>
    <lineage>
        <taxon>Eukaryota</taxon>
        <taxon>Metazoa</taxon>
        <taxon>Ecdysozoa</taxon>
        <taxon>Nematoda</taxon>
        <taxon>Chromadorea</taxon>
        <taxon>Rhabditida</taxon>
        <taxon>Tylenchina</taxon>
        <taxon>Panagrolaimomorpha</taxon>
        <taxon>Strongyloidoidea</taxon>
        <taxon>Steinernematidae</taxon>
        <taxon>Steinernema</taxon>
    </lineage>
</organism>
<name>A0A1I8AQA8_9BILA</name>
<keyword evidence="4" id="KW-0813">Transport</keyword>
<feature type="transmembrane region" description="Helical" evidence="7">
    <location>
        <begin position="726"/>
        <end position="745"/>
    </location>
</feature>